<keyword evidence="2" id="KW-1185">Reference proteome</keyword>
<evidence type="ECO:0000313" key="2">
    <source>
        <dbReference type="Proteomes" id="UP001497535"/>
    </source>
</evidence>
<protein>
    <submittedName>
        <fullName evidence="1">Uncharacterized protein</fullName>
    </submittedName>
</protein>
<proteinExistence type="predicted"/>
<organism evidence="1 2">
    <name type="scientific">Meloidogyne enterolobii</name>
    <name type="common">Root-knot nematode worm</name>
    <name type="synonym">Meloidogyne mayaguensis</name>
    <dbReference type="NCBI Taxonomy" id="390850"/>
    <lineage>
        <taxon>Eukaryota</taxon>
        <taxon>Metazoa</taxon>
        <taxon>Ecdysozoa</taxon>
        <taxon>Nematoda</taxon>
        <taxon>Chromadorea</taxon>
        <taxon>Rhabditida</taxon>
        <taxon>Tylenchina</taxon>
        <taxon>Tylenchomorpha</taxon>
        <taxon>Tylenchoidea</taxon>
        <taxon>Meloidogynidae</taxon>
        <taxon>Meloidogyninae</taxon>
        <taxon>Meloidogyne</taxon>
    </lineage>
</organism>
<name>A0ACB0ZCJ6_MELEN</name>
<reference evidence="1" key="1">
    <citation type="submission" date="2023-11" db="EMBL/GenBank/DDBJ databases">
        <authorList>
            <person name="Poullet M."/>
        </authorList>
    </citation>
    <scope>NUCLEOTIDE SEQUENCE</scope>
    <source>
        <strain evidence="1">E1834</strain>
    </source>
</reference>
<dbReference type="Proteomes" id="UP001497535">
    <property type="component" value="Unassembled WGS sequence"/>
</dbReference>
<evidence type="ECO:0000313" key="1">
    <source>
        <dbReference type="EMBL" id="CAK5076633.1"/>
    </source>
</evidence>
<gene>
    <name evidence="1" type="ORF">MENTE1834_LOCUS23503</name>
</gene>
<sequence length="679" mass="78321">MSLEVHRIEVSDRGNWTCRVWNKEGSVSRNYTLHIVDFCDYFLNVGIHPSRVPEECLCQWVVQHKESSNKAAEDPLFHLRALPQLRADIDLSGFLTNFTKCQKYYNEGKIEEIVKLRTQPRILNKQQKENNQQNNKNDFSLKSTTTTTSTTNPPITTFSAVLSTTTIPSTKQQKFRPSLKNLSAKIELSKQLLKGMKEENFQKKEEKVVEEEEDEEESEEDEEEEEEEDERKESTTKGWTDKKSKMSASLVNKQRFQLPQRVAPYFRKSEEDTRTNIVIPAGRTLKLSCKAGGQPEPQVVWRKGNEEILRESESKTGSLYQLRKWSLEWTVGNILVRFSILLGLFCVDFMLKFKIEYVLDLFLYPMFFKIEQLMLTEQLILHVISDLVPHVIWIKLIKQPENGSFLIWDEKEQRETLNFVDMTTLKNRVRIFHDKRSNRYTMELRNVSMSDQGLYSCVVGNTLGLSMGNATLTVNEFRSLTLPTEVPTPWPLSYTVLLILSFLLLCAFIALCLLYLFFSQKFSAKNRVQNLDKMSVRKKVVITRKPQREGEHWSDLASTYSITVEPVPVLRQHGGRGTKATPAGTSGTGDTVPLMDSTQQLLQGNILESSLLSDYEVPTDSTWEIERNRLQYVDILGEGAFGEVWQALLQPKKINEDKEAKENKQELNKEINQIEPVNC</sequence>
<dbReference type="EMBL" id="CAVMJV010000030">
    <property type="protein sequence ID" value="CAK5076633.1"/>
    <property type="molecule type" value="Genomic_DNA"/>
</dbReference>
<accession>A0ACB0ZCJ6</accession>
<comment type="caution">
    <text evidence="1">The sequence shown here is derived from an EMBL/GenBank/DDBJ whole genome shotgun (WGS) entry which is preliminary data.</text>
</comment>